<dbReference type="PANTHER" id="PTHR37814:SF1">
    <property type="entry name" value="MEMBRANE PROTEIN"/>
    <property type="match status" value="1"/>
</dbReference>
<reference evidence="2" key="1">
    <citation type="submission" date="2020-10" db="EMBL/GenBank/DDBJ databases">
        <authorList>
            <person name="Gilroy R."/>
        </authorList>
    </citation>
    <scope>NUCLEOTIDE SEQUENCE</scope>
    <source>
        <strain evidence="2">ChiGjej2B2-16831</strain>
    </source>
</reference>
<keyword evidence="1" id="KW-1133">Transmembrane helix</keyword>
<evidence type="ECO:0000256" key="1">
    <source>
        <dbReference type="SAM" id="Phobius"/>
    </source>
</evidence>
<gene>
    <name evidence="2" type="ORF">IAD24_07165</name>
</gene>
<evidence type="ECO:0008006" key="4">
    <source>
        <dbReference type="Google" id="ProtNLM"/>
    </source>
</evidence>
<dbReference type="AlphaFoldDB" id="A0A9D1N548"/>
<protein>
    <recommendedName>
        <fullName evidence="4">Membrane protein YkvI</fullName>
    </recommendedName>
</protein>
<dbReference type="InterPro" id="IPR038728">
    <property type="entry name" value="YkvI-like"/>
</dbReference>
<dbReference type="EMBL" id="DVNZ01000227">
    <property type="protein sequence ID" value="HIU94924.1"/>
    <property type="molecule type" value="Genomic_DNA"/>
</dbReference>
<evidence type="ECO:0000313" key="2">
    <source>
        <dbReference type="EMBL" id="HIU94924.1"/>
    </source>
</evidence>
<feature type="transmembrane region" description="Helical" evidence="1">
    <location>
        <begin position="332"/>
        <end position="350"/>
    </location>
</feature>
<comment type="caution">
    <text evidence="2">The sequence shown here is derived from an EMBL/GenBank/DDBJ whole genome shotgun (WGS) entry which is preliminary data.</text>
</comment>
<keyword evidence="1" id="KW-0472">Membrane</keyword>
<feature type="transmembrane region" description="Helical" evidence="1">
    <location>
        <begin position="308"/>
        <end position="326"/>
    </location>
</feature>
<keyword evidence="1" id="KW-0812">Transmembrane</keyword>
<feature type="transmembrane region" description="Helical" evidence="1">
    <location>
        <begin position="228"/>
        <end position="250"/>
    </location>
</feature>
<sequence length="367" mass="37879">MVGNGQEGRFAVLRYAGAFIAFMVGSGFATGQEVMQYYVAFGYGGFAAALLAFALLACAGVRIVAAAHRERFAPGEVYAYYCGHALGRFFDYFSTLAVYLSFVVILAGAGAILEQQCGLPRALGVLAGAALSCLTVLGGFGRMVRVIGRAGPAVIAMVLLVGAGGLIGATDGVAAAAQAAPAMDLLRAADHWPLSAVSYAGISMIWLTGFLSQMGATAPSQTAVRRGVLLGMAVFFAAVALVTAALLANLDAVRGAQAPMLALARRLHPAVAALFTAAICTGIYTASVPLLWSVTARVAPEGSGRGRLAVPLAAGLAAAAALALPFDRLVNVVYVLCGYIGFFLCLAVLWRDAAALLRRRRARRCAH</sequence>
<accession>A0A9D1N548</accession>
<feature type="transmembrane region" description="Helical" evidence="1">
    <location>
        <begin position="119"/>
        <end position="141"/>
    </location>
</feature>
<proteinExistence type="predicted"/>
<name>A0A9D1N548_9FIRM</name>
<organism evidence="2 3">
    <name type="scientific">Candidatus Aphodomorpha intestinavium</name>
    <dbReference type="NCBI Taxonomy" id="2840672"/>
    <lineage>
        <taxon>Bacteria</taxon>
        <taxon>Bacillati</taxon>
        <taxon>Bacillota</taxon>
        <taxon>Clostridia</taxon>
        <taxon>Eubacteriales</taxon>
        <taxon>Candidatus Aphodomorpha</taxon>
    </lineage>
</organism>
<dbReference type="PANTHER" id="PTHR37814">
    <property type="entry name" value="CONSERVED MEMBRANE PROTEIN"/>
    <property type="match status" value="1"/>
</dbReference>
<feature type="transmembrane region" description="Helical" evidence="1">
    <location>
        <begin position="37"/>
        <end position="61"/>
    </location>
</feature>
<dbReference type="Proteomes" id="UP000824128">
    <property type="component" value="Unassembled WGS sequence"/>
</dbReference>
<feature type="transmembrane region" description="Helical" evidence="1">
    <location>
        <begin position="12"/>
        <end position="31"/>
    </location>
</feature>
<feature type="transmembrane region" description="Helical" evidence="1">
    <location>
        <begin position="96"/>
        <end position="113"/>
    </location>
</feature>
<evidence type="ECO:0000313" key="3">
    <source>
        <dbReference type="Proteomes" id="UP000824128"/>
    </source>
</evidence>
<feature type="transmembrane region" description="Helical" evidence="1">
    <location>
        <begin position="196"/>
        <end position="216"/>
    </location>
</feature>
<feature type="transmembrane region" description="Helical" evidence="1">
    <location>
        <begin position="153"/>
        <end position="176"/>
    </location>
</feature>
<feature type="transmembrane region" description="Helical" evidence="1">
    <location>
        <begin position="270"/>
        <end position="296"/>
    </location>
</feature>
<reference evidence="2" key="2">
    <citation type="journal article" date="2021" name="PeerJ">
        <title>Extensive microbial diversity within the chicken gut microbiome revealed by metagenomics and culture.</title>
        <authorList>
            <person name="Gilroy R."/>
            <person name="Ravi A."/>
            <person name="Getino M."/>
            <person name="Pursley I."/>
            <person name="Horton D.L."/>
            <person name="Alikhan N.F."/>
            <person name="Baker D."/>
            <person name="Gharbi K."/>
            <person name="Hall N."/>
            <person name="Watson M."/>
            <person name="Adriaenssens E.M."/>
            <person name="Foster-Nyarko E."/>
            <person name="Jarju S."/>
            <person name="Secka A."/>
            <person name="Antonio M."/>
            <person name="Oren A."/>
            <person name="Chaudhuri R.R."/>
            <person name="La Ragione R."/>
            <person name="Hildebrand F."/>
            <person name="Pallen M.J."/>
        </authorList>
    </citation>
    <scope>NUCLEOTIDE SEQUENCE</scope>
    <source>
        <strain evidence="2">ChiGjej2B2-16831</strain>
    </source>
</reference>